<evidence type="ECO:0000313" key="1">
    <source>
        <dbReference type="EMBL" id="KKL81245.1"/>
    </source>
</evidence>
<organism evidence="1">
    <name type="scientific">marine sediment metagenome</name>
    <dbReference type="NCBI Taxonomy" id="412755"/>
    <lineage>
        <taxon>unclassified sequences</taxon>
        <taxon>metagenomes</taxon>
        <taxon>ecological metagenomes</taxon>
    </lineage>
</organism>
<gene>
    <name evidence="1" type="ORF">LCGC14_1996690</name>
</gene>
<name>A0A0F9HHY0_9ZZZZ</name>
<dbReference type="InterPro" id="IPR023393">
    <property type="entry name" value="START-like_dom_sf"/>
</dbReference>
<comment type="caution">
    <text evidence="1">The sequence shown here is derived from an EMBL/GenBank/DDBJ whole genome shotgun (WGS) entry which is preliminary data.</text>
</comment>
<reference evidence="1" key="1">
    <citation type="journal article" date="2015" name="Nature">
        <title>Complex archaea that bridge the gap between prokaryotes and eukaryotes.</title>
        <authorList>
            <person name="Spang A."/>
            <person name="Saw J.H."/>
            <person name="Jorgensen S.L."/>
            <person name="Zaremba-Niedzwiedzka K."/>
            <person name="Martijn J."/>
            <person name="Lind A.E."/>
            <person name="van Eijk R."/>
            <person name="Schleper C."/>
            <person name="Guy L."/>
            <person name="Ettema T.J."/>
        </authorList>
    </citation>
    <scope>NUCLEOTIDE SEQUENCE</scope>
</reference>
<protein>
    <recommendedName>
        <fullName evidence="2">SRPBCC family protein</fullName>
    </recommendedName>
</protein>
<dbReference type="Gene3D" id="3.30.530.20">
    <property type="match status" value="1"/>
</dbReference>
<evidence type="ECO:0008006" key="2">
    <source>
        <dbReference type="Google" id="ProtNLM"/>
    </source>
</evidence>
<dbReference type="SUPFAM" id="SSF55961">
    <property type="entry name" value="Bet v1-like"/>
    <property type="match status" value="1"/>
</dbReference>
<proteinExistence type="predicted"/>
<dbReference type="AlphaFoldDB" id="A0A0F9HHY0"/>
<sequence>MPRVERTVDITAPIEKIFKIIDEDKDYARWNIVVNEVTELGPGNYFFKTNVGDVTSTRVETNPPESLYATQEGSPMTSLGYILKTKGDVVESTIWGEFNDAGQESILGMAGEMLINSLKKFAEYLEAGGNPEDYNKKKKY</sequence>
<dbReference type="EMBL" id="LAZR01022619">
    <property type="protein sequence ID" value="KKL81245.1"/>
    <property type="molecule type" value="Genomic_DNA"/>
</dbReference>
<accession>A0A0F9HHY0</accession>